<keyword evidence="2 4" id="KW-0808">Transferase</keyword>
<evidence type="ECO:0000313" key="5">
    <source>
        <dbReference type="Proteomes" id="UP000298460"/>
    </source>
</evidence>
<evidence type="ECO:0000256" key="2">
    <source>
        <dbReference type="ARBA" id="ARBA00022679"/>
    </source>
</evidence>
<dbReference type="CDD" id="cd02440">
    <property type="entry name" value="AdoMet_MTases"/>
    <property type="match status" value="1"/>
</dbReference>
<organism evidence="4 5">
    <name type="scientific">Desulfosporosinus fructosivorans</name>
    <dbReference type="NCBI Taxonomy" id="2018669"/>
    <lineage>
        <taxon>Bacteria</taxon>
        <taxon>Bacillati</taxon>
        <taxon>Bacillota</taxon>
        <taxon>Clostridia</taxon>
        <taxon>Eubacteriales</taxon>
        <taxon>Desulfitobacteriaceae</taxon>
        <taxon>Desulfosporosinus</taxon>
    </lineage>
</organism>
<dbReference type="GO" id="GO:0008168">
    <property type="term" value="F:methyltransferase activity"/>
    <property type="evidence" value="ECO:0007669"/>
    <property type="project" value="UniProtKB-KW"/>
</dbReference>
<dbReference type="AlphaFoldDB" id="A0A4Z0R6F9"/>
<proteinExistence type="predicted"/>
<protein>
    <submittedName>
        <fullName evidence="4">Class I SAM-dependent methyltransferase</fullName>
    </submittedName>
</protein>
<dbReference type="OrthoDB" id="9772751at2"/>
<reference evidence="4 5" key="1">
    <citation type="submission" date="2019-03" db="EMBL/GenBank/DDBJ databases">
        <title>Draft Genome Sequence of Desulfosporosinus fructosivorans Strain 63.6F, Isolated from Marine Sediment in the Baltic Sea.</title>
        <authorList>
            <person name="Hausmann B."/>
            <person name="Vandieken V."/>
            <person name="Pjevac P."/>
            <person name="Schreck K."/>
            <person name="Herbold C.W."/>
            <person name="Loy A."/>
        </authorList>
    </citation>
    <scope>NUCLEOTIDE SEQUENCE [LARGE SCALE GENOMIC DNA]</scope>
    <source>
        <strain evidence="4 5">63.6F</strain>
    </source>
</reference>
<feature type="domain" description="Methyltransferase" evidence="3">
    <location>
        <begin position="52"/>
        <end position="149"/>
    </location>
</feature>
<gene>
    <name evidence="4" type="ORF">E4K67_08180</name>
</gene>
<evidence type="ECO:0000313" key="4">
    <source>
        <dbReference type="EMBL" id="TGE37965.1"/>
    </source>
</evidence>
<dbReference type="SUPFAM" id="SSF53335">
    <property type="entry name" value="S-adenosyl-L-methionine-dependent methyltransferases"/>
    <property type="match status" value="1"/>
</dbReference>
<dbReference type="PANTHER" id="PTHR43861">
    <property type="entry name" value="TRANS-ACONITATE 2-METHYLTRANSFERASE-RELATED"/>
    <property type="match status" value="1"/>
</dbReference>
<accession>A0A4Z0R6F9</accession>
<dbReference type="PANTHER" id="PTHR43861:SF1">
    <property type="entry name" value="TRANS-ACONITATE 2-METHYLTRANSFERASE"/>
    <property type="match status" value="1"/>
</dbReference>
<keyword evidence="5" id="KW-1185">Reference proteome</keyword>
<dbReference type="EMBL" id="SPQQ01000003">
    <property type="protein sequence ID" value="TGE37965.1"/>
    <property type="molecule type" value="Genomic_DNA"/>
</dbReference>
<comment type="caution">
    <text evidence="4">The sequence shown here is derived from an EMBL/GenBank/DDBJ whole genome shotgun (WGS) entry which is preliminary data.</text>
</comment>
<dbReference type="InterPro" id="IPR029063">
    <property type="entry name" value="SAM-dependent_MTases_sf"/>
</dbReference>
<dbReference type="Proteomes" id="UP000298460">
    <property type="component" value="Unassembled WGS sequence"/>
</dbReference>
<dbReference type="Pfam" id="PF13649">
    <property type="entry name" value="Methyltransf_25"/>
    <property type="match status" value="1"/>
</dbReference>
<dbReference type="Gene3D" id="3.40.50.150">
    <property type="entry name" value="Vaccinia Virus protein VP39"/>
    <property type="match status" value="1"/>
</dbReference>
<dbReference type="GO" id="GO:0032259">
    <property type="term" value="P:methylation"/>
    <property type="evidence" value="ECO:0007669"/>
    <property type="project" value="UniProtKB-KW"/>
</dbReference>
<evidence type="ECO:0000259" key="3">
    <source>
        <dbReference type="Pfam" id="PF13649"/>
    </source>
</evidence>
<name>A0A4Z0R6F9_9FIRM</name>
<evidence type="ECO:0000256" key="1">
    <source>
        <dbReference type="ARBA" id="ARBA00022603"/>
    </source>
</evidence>
<dbReference type="InterPro" id="IPR041698">
    <property type="entry name" value="Methyltransf_25"/>
</dbReference>
<sequence>MTGLIDQEYYGVIVMNSREDFDKIANEIFFPIYEVIAQEALKMLGRKSGACLDVGCGGGHLGLSVAKASDMRITLMDVKEDAINIANNRIKDWALEGRTSTIVGDVREINLPDSGFDLIISRGSIGFWGGKDEMKQAFAEIYRVLAPNGMTYVGKGFGSAELRAKITAEMKVAHPEWPQCVIEATNGFGAENYADFLKELGIPAEIINDDRGVWIMMRKTA</sequence>
<keyword evidence="1 4" id="KW-0489">Methyltransferase</keyword>